<keyword evidence="2" id="KW-1185">Reference proteome</keyword>
<protein>
    <recommendedName>
        <fullName evidence="3">DGQHR domain-containing protein</fullName>
    </recommendedName>
</protein>
<gene>
    <name evidence="1" type="ORF">GCM10023224_05380</name>
</gene>
<evidence type="ECO:0000313" key="1">
    <source>
        <dbReference type="EMBL" id="GAA4928932.1"/>
    </source>
</evidence>
<name>A0ABP9GE26_9ACTN</name>
<accession>A0ABP9GE26</accession>
<comment type="caution">
    <text evidence="1">The sequence shown here is derived from an EMBL/GenBank/DDBJ whole genome shotgun (WGS) entry which is preliminary data.</text>
</comment>
<evidence type="ECO:0008006" key="3">
    <source>
        <dbReference type="Google" id="ProtNLM"/>
    </source>
</evidence>
<reference evidence="2" key="1">
    <citation type="journal article" date="2019" name="Int. J. Syst. Evol. Microbiol.">
        <title>The Global Catalogue of Microorganisms (GCM) 10K type strain sequencing project: providing services to taxonomists for standard genome sequencing and annotation.</title>
        <authorList>
            <consortium name="The Broad Institute Genomics Platform"/>
            <consortium name="The Broad Institute Genome Sequencing Center for Infectious Disease"/>
            <person name="Wu L."/>
            <person name="Ma J."/>
        </authorList>
    </citation>
    <scope>NUCLEOTIDE SEQUENCE [LARGE SCALE GENOMIC DNA]</scope>
    <source>
        <strain evidence="2">JCM 18123</strain>
    </source>
</reference>
<dbReference type="Proteomes" id="UP001499993">
    <property type="component" value="Unassembled WGS sequence"/>
</dbReference>
<dbReference type="EMBL" id="BAABIK010000002">
    <property type="protein sequence ID" value="GAA4928932.1"/>
    <property type="molecule type" value="Genomic_DNA"/>
</dbReference>
<evidence type="ECO:0000313" key="2">
    <source>
        <dbReference type="Proteomes" id="UP001499993"/>
    </source>
</evidence>
<sequence>MTILPFQGNAAEPAHDIVDVTPETAIRWLANNERNRNLNGAKAAQYARDMRNGNWQFNGDPIRFDAKGRLLDGQHRLTAIKMSGTTQRMLIITNLPEATQDTMDIGRPRRMSDQLQISEEVHSTLLAAILRIVTAYDLGARSFSTASPTQAEMRDFLRAHPQVRRAAELASKGQKYVPAMPSAFGATYFLAARRDVEWAELFFGHQLLEGTGLHSGDPAHTLLRRLSFARANGQRMGLDDQVRYILLAWNAFRDGRHLTKLQAPKGGWTTDNFPEPK</sequence>
<organism evidence="1 2">
    <name type="scientific">Streptomonospora halophila</name>
    <dbReference type="NCBI Taxonomy" id="427369"/>
    <lineage>
        <taxon>Bacteria</taxon>
        <taxon>Bacillati</taxon>
        <taxon>Actinomycetota</taxon>
        <taxon>Actinomycetes</taxon>
        <taxon>Streptosporangiales</taxon>
        <taxon>Nocardiopsidaceae</taxon>
        <taxon>Streptomonospora</taxon>
    </lineage>
</organism>
<proteinExistence type="predicted"/>
<dbReference type="RefSeq" id="WP_345555315.1">
    <property type="nucleotide sequence ID" value="NZ_BAABIK010000002.1"/>
</dbReference>